<dbReference type="PROSITE" id="PS51833">
    <property type="entry name" value="HDOD"/>
    <property type="match status" value="1"/>
</dbReference>
<accession>A0ABZ0IHL5</accession>
<proteinExistence type="predicted"/>
<dbReference type="PANTHER" id="PTHR33525:SF3">
    <property type="entry name" value="RIBONUCLEASE Y"/>
    <property type="match status" value="1"/>
</dbReference>
<dbReference type="Proteomes" id="UP001626549">
    <property type="component" value="Chromosome"/>
</dbReference>
<keyword evidence="3" id="KW-1185">Reference proteome</keyword>
<dbReference type="InterPro" id="IPR003607">
    <property type="entry name" value="HD/PDEase_dom"/>
</dbReference>
<evidence type="ECO:0000313" key="2">
    <source>
        <dbReference type="EMBL" id="WOJ97815.1"/>
    </source>
</evidence>
<name>A0ABZ0IHL5_9GAMM</name>
<evidence type="ECO:0000259" key="1">
    <source>
        <dbReference type="PROSITE" id="PS51833"/>
    </source>
</evidence>
<dbReference type="PANTHER" id="PTHR33525">
    <property type="match status" value="1"/>
</dbReference>
<organism evidence="2 3">
    <name type="scientific">Congregibacter brevis</name>
    <dbReference type="NCBI Taxonomy" id="3081201"/>
    <lineage>
        <taxon>Bacteria</taxon>
        <taxon>Pseudomonadati</taxon>
        <taxon>Pseudomonadota</taxon>
        <taxon>Gammaproteobacteria</taxon>
        <taxon>Cellvibrionales</taxon>
        <taxon>Halieaceae</taxon>
        <taxon>Congregibacter</taxon>
    </lineage>
</organism>
<evidence type="ECO:0000313" key="3">
    <source>
        <dbReference type="Proteomes" id="UP001626549"/>
    </source>
</evidence>
<dbReference type="EMBL" id="CP136865">
    <property type="protein sequence ID" value="WOJ97815.1"/>
    <property type="molecule type" value="Genomic_DNA"/>
</dbReference>
<feature type="domain" description="HDOD" evidence="1">
    <location>
        <begin position="16"/>
        <end position="209"/>
    </location>
</feature>
<dbReference type="InterPro" id="IPR013976">
    <property type="entry name" value="HDOD"/>
</dbReference>
<dbReference type="InterPro" id="IPR006675">
    <property type="entry name" value="HDIG_dom"/>
</dbReference>
<dbReference type="NCBIfam" id="TIGR00277">
    <property type="entry name" value="HDIG"/>
    <property type="match status" value="1"/>
</dbReference>
<reference evidence="2 3" key="1">
    <citation type="submission" date="2023-10" db="EMBL/GenBank/DDBJ databases">
        <title>Two novel species belonging to the OM43/NOR5 clade.</title>
        <authorList>
            <person name="Park M."/>
        </authorList>
    </citation>
    <scope>NUCLEOTIDE SEQUENCE [LARGE SCALE GENOMIC DNA]</scope>
    <source>
        <strain evidence="2 3">IMCC45268</strain>
    </source>
</reference>
<dbReference type="Pfam" id="PF08668">
    <property type="entry name" value="HDOD"/>
    <property type="match status" value="1"/>
</dbReference>
<dbReference type="SUPFAM" id="SSF109604">
    <property type="entry name" value="HD-domain/PDEase-like"/>
    <property type="match status" value="1"/>
</dbReference>
<gene>
    <name evidence="2" type="ORF">R0137_04380</name>
</gene>
<dbReference type="Gene3D" id="1.10.3210.10">
    <property type="entry name" value="Hypothetical protein af1432"/>
    <property type="match status" value="1"/>
</dbReference>
<dbReference type="RefSeq" id="WP_407328852.1">
    <property type="nucleotide sequence ID" value="NZ_CP136865.1"/>
</dbReference>
<dbReference type="SMART" id="SM00471">
    <property type="entry name" value="HDc"/>
    <property type="match status" value="1"/>
</dbReference>
<dbReference type="InterPro" id="IPR052340">
    <property type="entry name" value="RNase_Y/CdgJ"/>
</dbReference>
<protein>
    <submittedName>
        <fullName evidence="2">HDOD domain-containing protein</fullName>
    </submittedName>
</protein>
<sequence>MTSENISKWSRKATELPVLPVVVTTLMSLDIDNDDAFTELLSLAKVDPGLALEVLRTLRVKSDSSVAITSLEKALNRIGTVSLKAMVTNRSSVQVFVPTSHSDICMWLHFIQVAIASAQLAQSFRPLNVDRNNAYLAGLLHDVGRLVDFERLSKSPSEVDMVGYEDPAELLMAEAEAFGHDHVQLGSIAGHAWSLPDYVIGAIEHHHSDLHTVSIKEDKLKIVEIVKFADEISMYAMRRGTSDQQAFRRLCRSFFEKRSVFLHKLSPSQEPLDRILATMIESAEHEFARLKLGKAPTNCKNHA</sequence>
<dbReference type="CDD" id="cd00077">
    <property type="entry name" value="HDc"/>
    <property type="match status" value="1"/>
</dbReference>